<evidence type="ECO:0000256" key="2">
    <source>
        <dbReference type="ARBA" id="ARBA00001947"/>
    </source>
</evidence>
<dbReference type="GeneID" id="82880703"/>
<comment type="catalytic activity">
    <reaction evidence="14">
        <text>adenosine + phosphate = alpha-D-ribose 1-phosphate + adenine</text>
        <dbReference type="Rhea" id="RHEA:27642"/>
        <dbReference type="ChEBI" id="CHEBI:16335"/>
        <dbReference type="ChEBI" id="CHEBI:16708"/>
        <dbReference type="ChEBI" id="CHEBI:43474"/>
        <dbReference type="ChEBI" id="CHEBI:57720"/>
        <dbReference type="EC" id="2.4.2.1"/>
    </reaction>
    <physiologicalReaction direction="left-to-right" evidence="14">
        <dbReference type="Rhea" id="RHEA:27643"/>
    </physiologicalReaction>
</comment>
<evidence type="ECO:0000313" key="19">
    <source>
        <dbReference type="Proteomes" id="UP000185479"/>
    </source>
</evidence>
<dbReference type="PANTHER" id="PTHR30616:SF2">
    <property type="entry name" value="PURINE NUCLEOSIDE PHOSPHORYLASE LACC1"/>
    <property type="match status" value="1"/>
</dbReference>
<comment type="subunit">
    <text evidence="6">Homodimer.</text>
</comment>
<evidence type="ECO:0000256" key="8">
    <source>
        <dbReference type="ARBA" id="ARBA00022723"/>
    </source>
</evidence>
<dbReference type="GO" id="GO:0005507">
    <property type="term" value="F:copper ion binding"/>
    <property type="evidence" value="ECO:0007669"/>
    <property type="project" value="TreeGrafter"/>
</dbReference>
<comment type="cofactor">
    <cofactor evidence="3">
        <name>Cu(2+)</name>
        <dbReference type="ChEBI" id="CHEBI:29036"/>
    </cofactor>
</comment>
<evidence type="ECO:0000256" key="12">
    <source>
        <dbReference type="ARBA" id="ARBA00023008"/>
    </source>
</evidence>
<dbReference type="PANTHER" id="PTHR30616">
    <property type="entry name" value="UNCHARACTERIZED PROTEIN YFIH"/>
    <property type="match status" value="1"/>
</dbReference>
<dbReference type="Pfam" id="PF02578">
    <property type="entry name" value="Cu-oxidase_4"/>
    <property type="match status" value="1"/>
</dbReference>
<dbReference type="EMBL" id="BJNB01000013">
    <property type="protein sequence ID" value="GEB97609.1"/>
    <property type="molecule type" value="Genomic_DNA"/>
</dbReference>
<dbReference type="Proteomes" id="UP000185479">
    <property type="component" value="Chromosome"/>
</dbReference>
<sequence length="251" mass="26816">MPVNEEAPFTAPDARSRPVRMVFTSRAGGVSASPYDSFNLGDHVGDDPQAVAANRARLSRVLGLEDIVWMEQLHTNTVTVVEVPREDPVPASDAIVTQCRRLGLAVLVADCTPVLLVDVEAGVIAAAHAGRLGARNGIITETVRTMVDLGARPAAIQVLMGPAACGANYEVPKAMAVDVDKHLPGSKVRTSKGSWGVDVRRGLVRQLLGLGVMAIHSDPRCTIEDEDFFSYRREGTTGRQAGVIWLEAAQD</sequence>
<organism evidence="17 19">
    <name type="scientific">Corynebacterium flavescens</name>
    <dbReference type="NCBI Taxonomy" id="28028"/>
    <lineage>
        <taxon>Bacteria</taxon>
        <taxon>Bacillati</taxon>
        <taxon>Actinomycetota</taxon>
        <taxon>Actinomycetes</taxon>
        <taxon>Mycobacteriales</taxon>
        <taxon>Corynebacteriaceae</taxon>
        <taxon>Corynebacterium</taxon>
    </lineage>
</organism>
<proteinExistence type="inferred from homology"/>
<dbReference type="InterPro" id="IPR038371">
    <property type="entry name" value="Cu_polyphenol_OxRdtase_sf"/>
</dbReference>
<keyword evidence="12" id="KW-0186">Copper</keyword>
<evidence type="ECO:0000313" key="20">
    <source>
        <dbReference type="Proteomes" id="UP000315353"/>
    </source>
</evidence>
<comment type="catalytic activity">
    <reaction evidence="1">
        <text>inosine + phosphate = alpha-D-ribose 1-phosphate + hypoxanthine</text>
        <dbReference type="Rhea" id="RHEA:27646"/>
        <dbReference type="ChEBI" id="CHEBI:17368"/>
        <dbReference type="ChEBI" id="CHEBI:17596"/>
        <dbReference type="ChEBI" id="CHEBI:43474"/>
        <dbReference type="ChEBI" id="CHEBI:57720"/>
        <dbReference type="EC" id="2.4.2.1"/>
    </reaction>
    <physiologicalReaction direction="left-to-right" evidence="1">
        <dbReference type="Rhea" id="RHEA:27647"/>
    </physiologicalReaction>
</comment>
<reference evidence="17 19" key="1">
    <citation type="submission" date="2014-08" db="EMBL/GenBank/DDBJ databases">
        <title>Complete genome sequence of Corynebacterium flavescens OJ8(T)(=DSM 20296(T)), isolated from cheese.</title>
        <authorList>
            <person name="Ruckert C."/>
            <person name="Albersmeier A."/>
            <person name="Winkler A."/>
            <person name="Kalinowski J."/>
        </authorList>
    </citation>
    <scope>NUCLEOTIDE SEQUENCE [LARGE SCALE GENOMIC DNA]</scope>
    <source>
        <strain evidence="17 19">OJ8</strain>
    </source>
</reference>
<dbReference type="GO" id="GO:0017061">
    <property type="term" value="F:S-methyl-5-thioadenosine phosphorylase activity"/>
    <property type="evidence" value="ECO:0007669"/>
    <property type="project" value="UniProtKB-EC"/>
</dbReference>
<comment type="similarity">
    <text evidence="5 16">Belongs to the purine nucleoside phosphorylase YfiH/LACC1 family.</text>
</comment>
<evidence type="ECO:0000256" key="13">
    <source>
        <dbReference type="ARBA" id="ARBA00047989"/>
    </source>
</evidence>
<keyword evidence="11" id="KW-0560">Oxidoreductase</keyword>
<dbReference type="SUPFAM" id="SSF64438">
    <property type="entry name" value="CNF1/YfiH-like putative cysteine hydrolases"/>
    <property type="match status" value="1"/>
</dbReference>
<keyword evidence="10" id="KW-0862">Zinc</keyword>
<dbReference type="GO" id="GO:0016787">
    <property type="term" value="F:hydrolase activity"/>
    <property type="evidence" value="ECO:0007669"/>
    <property type="project" value="UniProtKB-KW"/>
</dbReference>
<comment type="cofactor">
    <cofactor evidence="2">
        <name>Zn(2+)</name>
        <dbReference type="ChEBI" id="CHEBI:29105"/>
    </cofactor>
</comment>
<evidence type="ECO:0000256" key="10">
    <source>
        <dbReference type="ARBA" id="ARBA00022833"/>
    </source>
</evidence>
<evidence type="ECO:0000256" key="11">
    <source>
        <dbReference type="ARBA" id="ARBA00023002"/>
    </source>
</evidence>
<evidence type="ECO:0000256" key="9">
    <source>
        <dbReference type="ARBA" id="ARBA00022801"/>
    </source>
</evidence>
<dbReference type="Gene3D" id="3.60.140.10">
    <property type="entry name" value="CNF1/YfiH-like putative cysteine hydrolases"/>
    <property type="match status" value="1"/>
</dbReference>
<evidence type="ECO:0000256" key="14">
    <source>
        <dbReference type="ARBA" id="ARBA00048968"/>
    </source>
</evidence>
<dbReference type="FunFam" id="3.60.140.10:FF:000003">
    <property type="entry name" value="Polyphenol oxidase"/>
    <property type="match status" value="1"/>
</dbReference>
<name>A0A1L7CMW4_CORFL</name>
<dbReference type="OrthoDB" id="4279at2"/>
<reference evidence="18 20" key="2">
    <citation type="submission" date="2019-06" db="EMBL/GenBank/DDBJ databases">
        <title>Whole genome shotgun sequence of Corynebacterium flavescens NBRC 14136.</title>
        <authorList>
            <person name="Hosoyama A."/>
            <person name="Uohara A."/>
            <person name="Ohji S."/>
            <person name="Ichikawa N."/>
        </authorList>
    </citation>
    <scope>NUCLEOTIDE SEQUENCE [LARGE SCALE GENOMIC DNA]</scope>
    <source>
        <strain evidence="18 20">NBRC 14136</strain>
    </source>
</reference>
<comment type="catalytic activity">
    <reaction evidence="13">
        <text>adenosine + H2O + H(+) = inosine + NH4(+)</text>
        <dbReference type="Rhea" id="RHEA:24408"/>
        <dbReference type="ChEBI" id="CHEBI:15377"/>
        <dbReference type="ChEBI" id="CHEBI:15378"/>
        <dbReference type="ChEBI" id="CHEBI:16335"/>
        <dbReference type="ChEBI" id="CHEBI:17596"/>
        <dbReference type="ChEBI" id="CHEBI:28938"/>
        <dbReference type="EC" id="3.5.4.4"/>
    </reaction>
    <physiologicalReaction direction="left-to-right" evidence="13">
        <dbReference type="Rhea" id="RHEA:24409"/>
    </physiologicalReaction>
</comment>
<dbReference type="RefSeq" id="WP_075730116.1">
    <property type="nucleotide sequence ID" value="NZ_BJNB01000013.1"/>
</dbReference>
<comment type="function">
    <text evidence="4">Purine nucleoside enzyme that catalyzes the phosphorolysis of adenosine and inosine nucleosides, yielding D-ribose 1-phosphate and the respective free bases, adenine and hypoxanthine. Also catalyzes the phosphorolysis of S-methyl-5'-thioadenosine into adenine and S-methyl-5-thio-alpha-D-ribose 1-phosphate. Also has adenosine deaminase activity.</text>
</comment>
<dbReference type="InterPro" id="IPR003730">
    <property type="entry name" value="Cu_polyphenol_OxRdtase"/>
</dbReference>
<dbReference type="AlphaFoldDB" id="A0A1L7CMW4"/>
<evidence type="ECO:0000256" key="3">
    <source>
        <dbReference type="ARBA" id="ARBA00001973"/>
    </source>
</evidence>
<dbReference type="Proteomes" id="UP000315353">
    <property type="component" value="Unassembled WGS sequence"/>
</dbReference>
<keyword evidence="19" id="KW-1185">Reference proteome</keyword>
<evidence type="ECO:0000256" key="6">
    <source>
        <dbReference type="ARBA" id="ARBA00011738"/>
    </source>
</evidence>
<dbReference type="STRING" id="28028.CFLV_08240"/>
<dbReference type="NCBIfam" id="TIGR00726">
    <property type="entry name" value="peptidoglycan editing factor PgeF"/>
    <property type="match status" value="1"/>
</dbReference>
<comment type="catalytic activity">
    <reaction evidence="15">
        <text>S-methyl-5'-thioadenosine + phosphate = 5-(methylsulfanyl)-alpha-D-ribose 1-phosphate + adenine</text>
        <dbReference type="Rhea" id="RHEA:11852"/>
        <dbReference type="ChEBI" id="CHEBI:16708"/>
        <dbReference type="ChEBI" id="CHEBI:17509"/>
        <dbReference type="ChEBI" id="CHEBI:43474"/>
        <dbReference type="ChEBI" id="CHEBI:58533"/>
        <dbReference type="EC" id="2.4.2.28"/>
    </reaction>
    <physiologicalReaction direction="left-to-right" evidence="15">
        <dbReference type="Rhea" id="RHEA:11853"/>
    </physiologicalReaction>
</comment>
<keyword evidence="9" id="KW-0378">Hydrolase</keyword>
<evidence type="ECO:0000256" key="1">
    <source>
        <dbReference type="ARBA" id="ARBA00000553"/>
    </source>
</evidence>
<evidence type="ECO:0000256" key="7">
    <source>
        <dbReference type="ARBA" id="ARBA00022679"/>
    </source>
</evidence>
<accession>A0A1L7CMW4</accession>
<protein>
    <recommendedName>
        <fullName evidence="16">Purine nucleoside phosphorylase</fullName>
    </recommendedName>
</protein>
<dbReference type="EMBL" id="CP009246">
    <property type="protein sequence ID" value="APT87187.1"/>
    <property type="molecule type" value="Genomic_DNA"/>
</dbReference>
<dbReference type="GO" id="GO:0016491">
    <property type="term" value="F:oxidoreductase activity"/>
    <property type="evidence" value="ECO:0007669"/>
    <property type="project" value="UniProtKB-KW"/>
</dbReference>
<gene>
    <name evidence="18" type="ORF">CFL01nite_11040</name>
    <name evidence="17" type="ORF">CFLV_08240</name>
</gene>
<keyword evidence="7" id="KW-0808">Transferase</keyword>
<dbReference type="InterPro" id="IPR011324">
    <property type="entry name" value="Cytotoxic_necrot_fac-like_cat"/>
</dbReference>
<evidence type="ECO:0000313" key="17">
    <source>
        <dbReference type="EMBL" id="APT87187.1"/>
    </source>
</evidence>
<evidence type="ECO:0000256" key="5">
    <source>
        <dbReference type="ARBA" id="ARBA00007353"/>
    </source>
</evidence>
<keyword evidence="8" id="KW-0479">Metal-binding</keyword>
<dbReference type="KEGG" id="cfc:CFLV_08240"/>
<dbReference type="CDD" id="cd16833">
    <property type="entry name" value="YfiH"/>
    <property type="match status" value="1"/>
</dbReference>
<evidence type="ECO:0000256" key="16">
    <source>
        <dbReference type="RuleBase" id="RU361274"/>
    </source>
</evidence>
<evidence type="ECO:0000256" key="15">
    <source>
        <dbReference type="ARBA" id="ARBA00049893"/>
    </source>
</evidence>
<evidence type="ECO:0000313" key="18">
    <source>
        <dbReference type="EMBL" id="GEB97609.1"/>
    </source>
</evidence>
<evidence type="ECO:0000256" key="4">
    <source>
        <dbReference type="ARBA" id="ARBA00003215"/>
    </source>
</evidence>